<sequence>MSPAATLPESLDLGHHLNKRIRNVQPSAMKAMGALLANKNLLSLGGGTPHPSLFPMSHTTFTLPTLQSLNGNIDDWRAGVAPTEEVHLKKTGPGTEMDEGGVLDLNVILQYGLSNGYKELVEKLEQINLLLHGKTISDASIYVTLGNTDGVSKAFQLLVEPDVDTVLTEEYSFSSSLNSARAKGAKLYPIKVDADGLDPEDLENVLSGWDEVAQGRKPHLLYTIPCGQRYEAIYAIAQKHDVIIIEDDPYFPLQFTAYQSDATERADNLKAARAKLASPPAKAQDDDPAAVAKVFNDYAGVKSFLSRDVDGRVLRIDTFSKVFGPGVRLGWISANSLFVERLLRIGGELHCDGSWLIGLETTTQIPNGFSQAVLASYLSDKHWGIGGFIRWMWGVRLEYQQKRDFFLDKFAEYVPSEFVTTVPCGAGMFQWLKVDLTSHLRYIRTPIQTPAPVDLTSDTVGQEPVIPPGLQVKVPGNGGGTRYTTNTAELMDELWNYLVQEGGVLVLPAKSFLVPKPGADQTEGFNFFRATFAGDHEGIDKALAAFGVGIKKWFERG</sequence>
<keyword evidence="3" id="KW-0032">Aminotransferase</keyword>
<dbReference type="InterPro" id="IPR015421">
    <property type="entry name" value="PyrdxlP-dep_Trfase_major"/>
</dbReference>
<dbReference type="GO" id="GO:0008793">
    <property type="term" value="F:aromatic-amino-acid transaminase activity"/>
    <property type="evidence" value="ECO:0007669"/>
    <property type="project" value="TreeGrafter"/>
</dbReference>
<dbReference type="InterPro" id="IPR015424">
    <property type="entry name" value="PyrdxlP-dep_Trfase"/>
</dbReference>
<dbReference type="EMBL" id="JBCAWK010000011">
    <property type="protein sequence ID" value="KAK8846884.1"/>
    <property type="molecule type" value="Genomic_DNA"/>
</dbReference>
<name>A0AAW0YK71_9TREE</name>
<evidence type="ECO:0000256" key="3">
    <source>
        <dbReference type="ARBA" id="ARBA00022576"/>
    </source>
</evidence>
<accession>A0AAW0YK71</accession>
<evidence type="ECO:0000256" key="5">
    <source>
        <dbReference type="ARBA" id="ARBA00022898"/>
    </source>
</evidence>
<dbReference type="PANTHER" id="PTHR42790:SF2">
    <property type="entry name" value="AROMATIC AMINO ACID AMINOTRANSFERASE 2"/>
    <property type="match status" value="1"/>
</dbReference>
<dbReference type="PANTHER" id="PTHR42790">
    <property type="entry name" value="AMINOTRANSFERASE"/>
    <property type="match status" value="1"/>
</dbReference>
<evidence type="ECO:0000256" key="4">
    <source>
        <dbReference type="ARBA" id="ARBA00022679"/>
    </source>
</evidence>
<feature type="domain" description="Aminotransferase class I/classII large" evidence="6">
    <location>
        <begin position="108"/>
        <end position="545"/>
    </location>
</feature>
<comment type="cofactor">
    <cofactor evidence="1">
        <name>pyridoxal 5'-phosphate</name>
        <dbReference type="ChEBI" id="CHEBI:597326"/>
    </cofactor>
</comment>
<evidence type="ECO:0000256" key="1">
    <source>
        <dbReference type="ARBA" id="ARBA00001933"/>
    </source>
</evidence>
<dbReference type="Gene3D" id="3.40.640.10">
    <property type="entry name" value="Type I PLP-dependent aspartate aminotransferase-like (Major domain)"/>
    <property type="match status" value="1"/>
</dbReference>
<dbReference type="RefSeq" id="XP_066800834.1">
    <property type="nucleotide sequence ID" value="XM_066949061.1"/>
</dbReference>
<evidence type="ECO:0000313" key="7">
    <source>
        <dbReference type="EMBL" id="KAK8846884.1"/>
    </source>
</evidence>
<organism evidence="7 8">
    <name type="scientific">Kwoniella newhampshirensis</name>
    <dbReference type="NCBI Taxonomy" id="1651941"/>
    <lineage>
        <taxon>Eukaryota</taxon>
        <taxon>Fungi</taxon>
        <taxon>Dikarya</taxon>
        <taxon>Basidiomycota</taxon>
        <taxon>Agaricomycotina</taxon>
        <taxon>Tremellomycetes</taxon>
        <taxon>Tremellales</taxon>
        <taxon>Cryptococcaceae</taxon>
        <taxon>Kwoniella</taxon>
    </lineage>
</organism>
<dbReference type="InterPro" id="IPR050859">
    <property type="entry name" value="Class-I_PLP-dep_aminotransf"/>
</dbReference>
<comment type="similarity">
    <text evidence="2">Belongs to the class-I pyridoxal-phosphate-dependent aminotransferase family.</text>
</comment>
<proteinExistence type="inferred from homology"/>
<comment type="caution">
    <text evidence="7">The sequence shown here is derived from an EMBL/GenBank/DDBJ whole genome shotgun (WGS) entry which is preliminary data.</text>
</comment>
<evidence type="ECO:0000256" key="2">
    <source>
        <dbReference type="ARBA" id="ARBA00007441"/>
    </source>
</evidence>
<protein>
    <recommendedName>
        <fullName evidence="6">Aminotransferase class I/classII large domain-containing protein</fullName>
    </recommendedName>
</protein>
<reference evidence="7 8" key="1">
    <citation type="journal article" date="2024" name="bioRxiv">
        <title>Comparative genomics of Cryptococcus and Kwoniella reveals pathogenesis evolution and contrasting karyotype dynamics via intercentromeric recombination or chromosome fusion.</title>
        <authorList>
            <person name="Coelho M.A."/>
            <person name="David-Palma M."/>
            <person name="Shea T."/>
            <person name="Bowers K."/>
            <person name="McGinley-Smith S."/>
            <person name="Mohammad A.W."/>
            <person name="Gnirke A."/>
            <person name="Yurkov A.M."/>
            <person name="Nowrousian M."/>
            <person name="Sun S."/>
            <person name="Cuomo C.A."/>
            <person name="Heitman J."/>
        </authorList>
    </citation>
    <scope>NUCLEOTIDE SEQUENCE [LARGE SCALE GENOMIC DNA]</scope>
    <source>
        <strain evidence="7 8">CBS 13917</strain>
    </source>
</reference>
<dbReference type="Proteomes" id="UP001388673">
    <property type="component" value="Unassembled WGS sequence"/>
</dbReference>
<dbReference type="Pfam" id="PF00155">
    <property type="entry name" value="Aminotran_1_2"/>
    <property type="match status" value="1"/>
</dbReference>
<keyword evidence="5" id="KW-0663">Pyridoxal phosphate</keyword>
<evidence type="ECO:0000259" key="6">
    <source>
        <dbReference type="Pfam" id="PF00155"/>
    </source>
</evidence>
<dbReference type="KEGG" id="kne:92183232"/>
<evidence type="ECO:0000313" key="8">
    <source>
        <dbReference type="Proteomes" id="UP001388673"/>
    </source>
</evidence>
<dbReference type="SUPFAM" id="SSF53383">
    <property type="entry name" value="PLP-dependent transferases"/>
    <property type="match status" value="1"/>
</dbReference>
<gene>
    <name evidence="7" type="ORF">IAR55_005974</name>
</gene>
<dbReference type="GO" id="GO:0047536">
    <property type="term" value="F:2-aminoadipate transaminase activity"/>
    <property type="evidence" value="ECO:0007669"/>
    <property type="project" value="TreeGrafter"/>
</dbReference>
<dbReference type="GO" id="GO:0030170">
    <property type="term" value="F:pyridoxal phosphate binding"/>
    <property type="evidence" value="ECO:0007669"/>
    <property type="project" value="InterPro"/>
</dbReference>
<dbReference type="CDD" id="cd00609">
    <property type="entry name" value="AAT_like"/>
    <property type="match status" value="1"/>
</dbReference>
<keyword evidence="8" id="KW-1185">Reference proteome</keyword>
<keyword evidence="4" id="KW-0808">Transferase</keyword>
<dbReference type="GO" id="GO:0019878">
    <property type="term" value="P:lysine biosynthetic process via aminoadipic acid"/>
    <property type="evidence" value="ECO:0007669"/>
    <property type="project" value="TreeGrafter"/>
</dbReference>
<dbReference type="AlphaFoldDB" id="A0AAW0YK71"/>
<dbReference type="GeneID" id="92183232"/>
<dbReference type="GO" id="GO:0009074">
    <property type="term" value="P:aromatic amino acid family catabolic process"/>
    <property type="evidence" value="ECO:0007669"/>
    <property type="project" value="TreeGrafter"/>
</dbReference>
<dbReference type="InterPro" id="IPR004839">
    <property type="entry name" value="Aminotransferase_I/II_large"/>
</dbReference>
<dbReference type="GO" id="GO:0006571">
    <property type="term" value="P:tyrosine biosynthetic process"/>
    <property type="evidence" value="ECO:0007669"/>
    <property type="project" value="TreeGrafter"/>
</dbReference>